<keyword evidence="3" id="KW-1185">Reference proteome</keyword>
<gene>
    <name evidence="2" type="ORF">CCMP2556_LOCUS46059</name>
</gene>
<organism evidence="2 3">
    <name type="scientific">Durusdinium trenchii</name>
    <dbReference type="NCBI Taxonomy" id="1381693"/>
    <lineage>
        <taxon>Eukaryota</taxon>
        <taxon>Sar</taxon>
        <taxon>Alveolata</taxon>
        <taxon>Dinophyceae</taxon>
        <taxon>Suessiales</taxon>
        <taxon>Symbiodiniaceae</taxon>
        <taxon>Durusdinium</taxon>
    </lineage>
</organism>
<reference evidence="2 3" key="1">
    <citation type="submission" date="2024-02" db="EMBL/GenBank/DDBJ databases">
        <authorList>
            <person name="Chen Y."/>
            <person name="Shah S."/>
            <person name="Dougan E. K."/>
            <person name="Thang M."/>
            <person name="Chan C."/>
        </authorList>
    </citation>
    <scope>NUCLEOTIDE SEQUENCE [LARGE SCALE GENOMIC DNA]</scope>
</reference>
<evidence type="ECO:0000313" key="2">
    <source>
        <dbReference type="EMBL" id="CAK9096935.1"/>
    </source>
</evidence>
<sequence>MVKSCLMTSGSTYIKDMASCFGMDSLRCTSRRCQILAWNGNPWRRRTLQLQDMICAVQDHSAPDCQFVAHGVVLRSVQMEDLDRARRWALVEKALEQQGLGSLMTMRWYKKEKLDTGLLYMRLSSAELAQELIAMEVLDLGGEKAKVFPITKSKTKQNSKKPMHVTPVPKVEPELSSRREPARPCFLCDGAAGGHQAFQCPFWRQCVTIKGASEENREEIWERCFRRRMLSLRP</sequence>
<dbReference type="EMBL" id="CAXAMN010025683">
    <property type="protein sequence ID" value="CAK9096935.1"/>
    <property type="molecule type" value="Genomic_DNA"/>
</dbReference>
<accession>A0ABP0R9W5</accession>
<feature type="compositionally biased region" description="Basic residues" evidence="1">
    <location>
        <begin position="154"/>
        <end position="163"/>
    </location>
</feature>
<evidence type="ECO:0000313" key="3">
    <source>
        <dbReference type="Proteomes" id="UP001642484"/>
    </source>
</evidence>
<evidence type="ECO:0000256" key="1">
    <source>
        <dbReference type="SAM" id="MobiDB-lite"/>
    </source>
</evidence>
<feature type="region of interest" description="Disordered" evidence="1">
    <location>
        <begin position="154"/>
        <end position="174"/>
    </location>
</feature>
<proteinExistence type="predicted"/>
<dbReference type="Proteomes" id="UP001642484">
    <property type="component" value="Unassembled WGS sequence"/>
</dbReference>
<protein>
    <submittedName>
        <fullName evidence="2">Uncharacterized protein</fullName>
    </submittedName>
</protein>
<comment type="caution">
    <text evidence="2">The sequence shown here is derived from an EMBL/GenBank/DDBJ whole genome shotgun (WGS) entry which is preliminary data.</text>
</comment>
<name>A0ABP0R9W5_9DINO</name>